<dbReference type="CDD" id="cd02970">
    <property type="entry name" value="PRX_like2"/>
    <property type="match status" value="1"/>
</dbReference>
<dbReference type="RefSeq" id="WP_036455705.1">
    <property type="nucleotide sequence ID" value="NZ_BQLA01000398.1"/>
</dbReference>
<comment type="caution">
    <text evidence="1">The sequence shown here is derived from an EMBL/GenBank/DDBJ whole genome shotgun (WGS) entry which is preliminary data.</text>
</comment>
<dbReference type="Pfam" id="PF13911">
    <property type="entry name" value="AhpC-TSA_2"/>
    <property type="match status" value="1"/>
</dbReference>
<dbReference type="InterPro" id="IPR032801">
    <property type="entry name" value="PXL2A/B/C"/>
</dbReference>
<reference evidence="1 2" key="1">
    <citation type="journal article" date="2018" name="Sci. Rep.">
        <title>Extensive genomic diversity among Mycobacterium marinum strains revealed by whole genome sequencing.</title>
        <authorList>
            <person name="Das S."/>
            <person name="Pettersson B.M."/>
            <person name="Behra P.R."/>
            <person name="Mallick A."/>
            <person name="Cheramie M."/>
            <person name="Ramesh M."/>
            <person name="Shirreff L."/>
            <person name="DuCote T."/>
            <person name="Dasgupta S."/>
            <person name="Ennis D.G."/>
            <person name="Kirsebom L.A."/>
        </authorList>
    </citation>
    <scope>NUCLEOTIDE SEQUENCE [LARGE SCALE GENOMIC DNA]</scope>
    <source>
        <strain evidence="1 2">Davis1</strain>
    </source>
</reference>
<gene>
    <name evidence="1" type="ORF">DAVIS_02889</name>
</gene>
<dbReference type="GeneID" id="34343027"/>
<dbReference type="InterPro" id="IPR036249">
    <property type="entry name" value="Thioredoxin-like_sf"/>
</dbReference>
<dbReference type="Gene3D" id="3.40.30.10">
    <property type="entry name" value="Glutaredoxin"/>
    <property type="match status" value="1"/>
</dbReference>
<dbReference type="AlphaFoldDB" id="A0A3E2MUV5"/>
<evidence type="ECO:0000313" key="1">
    <source>
        <dbReference type="EMBL" id="RFZ40344.1"/>
    </source>
</evidence>
<proteinExistence type="predicted"/>
<dbReference type="Proteomes" id="UP000257451">
    <property type="component" value="Unassembled WGS sequence"/>
</dbReference>
<sequence>MRRIEVGDVLAAHQLSDIHDQTVPVPDPDHLVHLQFRRFAGCPICNLHLRSISGRHDEIVAAGIREVAVFHSSASAMREYQAELPFATIADPAKELYHEFGVESSPKAVLSPRAWMAASRGMKGQSWRGAAGIGEGHLGLPADFLIGSDGRVLATKYGNHADDQWSVDELLGLAASSR</sequence>
<accession>A0A3E2MUV5</accession>
<protein>
    <submittedName>
        <fullName evidence="1">AhpC/TSA family protein</fullName>
    </submittedName>
</protein>
<name>A0A3E2MUV5_MYCMR</name>
<organism evidence="1 2">
    <name type="scientific">Mycobacterium marinum</name>
    <dbReference type="NCBI Taxonomy" id="1781"/>
    <lineage>
        <taxon>Bacteria</taxon>
        <taxon>Bacillati</taxon>
        <taxon>Actinomycetota</taxon>
        <taxon>Actinomycetes</taxon>
        <taxon>Mycobacteriales</taxon>
        <taxon>Mycobacteriaceae</taxon>
        <taxon>Mycobacterium</taxon>
        <taxon>Mycobacterium ulcerans group</taxon>
    </lineage>
</organism>
<evidence type="ECO:0000313" key="2">
    <source>
        <dbReference type="Proteomes" id="UP000257451"/>
    </source>
</evidence>
<dbReference type="EMBL" id="PEDF01000089">
    <property type="protein sequence ID" value="RFZ40344.1"/>
    <property type="molecule type" value="Genomic_DNA"/>
</dbReference>
<dbReference type="SUPFAM" id="SSF52833">
    <property type="entry name" value="Thioredoxin-like"/>
    <property type="match status" value="1"/>
</dbReference>